<evidence type="ECO:0000313" key="8">
    <source>
        <dbReference type="Ensembl" id="ENSCCNP00000027082.1"/>
    </source>
</evidence>
<evidence type="ECO:0000256" key="6">
    <source>
        <dbReference type="RuleBase" id="RU000682"/>
    </source>
</evidence>
<dbReference type="GO" id="GO:0000981">
    <property type="term" value="F:DNA-binding transcription factor activity, RNA polymerase II-specific"/>
    <property type="evidence" value="ECO:0007669"/>
    <property type="project" value="TreeGrafter"/>
</dbReference>
<comment type="subcellular location">
    <subcellularLocation>
        <location evidence="1 5 6">Nucleus</location>
    </subcellularLocation>
</comment>
<proteinExistence type="predicted"/>
<dbReference type="GO" id="GO:0005634">
    <property type="term" value="C:nucleus"/>
    <property type="evidence" value="ECO:0007669"/>
    <property type="project" value="UniProtKB-SubCell"/>
</dbReference>
<feature type="domain" description="Homeobox" evidence="7">
    <location>
        <begin position="109"/>
        <end position="157"/>
    </location>
</feature>
<dbReference type="PANTHER" id="PTHR46123:SF3">
    <property type="entry name" value="DOUBLE HOMEOBOX PROTEIN 1-RELATED"/>
    <property type="match status" value="1"/>
</dbReference>
<keyword evidence="2 5" id="KW-0238">DNA-binding</keyword>
<evidence type="ECO:0000256" key="3">
    <source>
        <dbReference type="ARBA" id="ARBA00023155"/>
    </source>
</evidence>
<dbReference type="SMART" id="SM00389">
    <property type="entry name" value="HOX"/>
    <property type="match status" value="2"/>
</dbReference>
<keyword evidence="3 5" id="KW-0371">Homeobox</keyword>
<evidence type="ECO:0000256" key="2">
    <source>
        <dbReference type="ARBA" id="ARBA00023125"/>
    </source>
</evidence>
<feature type="DNA-binding region" description="Homeobox" evidence="5">
    <location>
        <begin position="40"/>
        <end position="99"/>
    </location>
</feature>
<evidence type="ECO:0000256" key="4">
    <source>
        <dbReference type="ARBA" id="ARBA00023242"/>
    </source>
</evidence>
<dbReference type="PROSITE" id="PS50071">
    <property type="entry name" value="HOMEOBOX_2"/>
    <property type="match status" value="2"/>
</dbReference>
<dbReference type="CDD" id="cd00086">
    <property type="entry name" value="homeodomain"/>
    <property type="match status" value="2"/>
</dbReference>
<dbReference type="Gene3D" id="1.10.10.60">
    <property type="entry name" value="Homeodomain-like"/>
    <property type="match status" value="2"/>
</dbReference>
<dbReference type="InterPro" id="IPR009057">
    <property type="entry name" value="Homeodomain-like_sf"/>
</dbReference>
<dbReference type="AlphaFoldDB" id="A0A8C0ZXR2"/>
<evidence type="ECO:0000256" key="1">
    <source>
        <dbReference type="ARBA" id="ARBA00004123"/>
    </source>
</evidence>
<dbReference type="Pfam" id="PF00046">
    <property type="entry name" value="Homeodomain"/>
    <property type="match status" value="2"/>
</dbReference>
<feature type="domain" description="Homeobox" evidence="7">
    <location>
        <begin position="38"/>
        <end position="98"/>
    </location>
</feature>
<accession>A0A8C0ZXR2</accession>
<dbReference type="SUPFAM" id="SSF46689">
    <property type="entry name" value="Homeodomain-like"/>
    <property type="match status" value="2"/>
</dbReference>
<evidence type="ECO:0000256" key="5">
    <source>
        <dbReference type="PROSITE-ProRule" id="PRU00108"/>
    </source>
</evidence>
<organism evidence="8">
    <name type="scientific">Castor canadensis</name>
    <name type="common">American beaver</name>
    <dbReference type="NCBI Taxonomy" id="51338"/>
    <lineage>
        <taxon>Eukaryota</taxon>
        <taxon>Metazoa</taxon>
        <taxon>Chordata</taxon>
        <taxon>Craniata</taxon>
        <taxon>Vertebrata</taxon>
        <taxon>Euteleostomi</taxon>
        <taxon>Mammalia</taxon>
        <taxon>Eutheria</taxon>
        <taxon>Euarchontoglires</taxon>
        <taxon>Glires</taxon>
        <taxon>Rodentia</taxon>
        <taxon>Castorimorpha</taxon>
        <taxon>Castoridae</taxon>
        <taxon>Castor</taxon>
    </lineage>
</organism>
<dbReference type="InterPro" id="IPR051306">
    <property type="entry name" value="Homeobox_regulator"/>
</dbReference>
<dbReference type="Ensembl" id="ENSCCNT00000034305.1">
    <property type="protein sequence ID" value="ENSCCNP00000027082.1"/>
    <property type="gene ID" value="ENSCCNG00000026217.1"/>
</dbReference>
<evidence type="ECO:0000259" key="7">
    <source>
        <dbReference type="PROSITE" id="PS50071"/>
    </source>
</evidence>
<sequence>MYKPDAQTSCIPKGIRIDARVLSRAWWLCMPVTGLIKREARRKRIILSQSQKDALCAWFEKNPYPDIVTREYLANRIGISETIFEMFFSSLNRKNGHQSYFVPMFSLAKEDGRTRTHFTRFQTNVLIRAFDKNRFPGIATRETLSRETGLPESRIQVSSITGIIFVLPRNGIVF</sequence>
<protein>
    <recommendedName>
        <fullName evidence="7">Homeobox domain-containing protein</fullName>
    </recommendedName>
</protein>
<name>A0A8C0ZXR2_CASCN</name>
<dbReference type="GO" id="GO:0000977">
    <property type="term" value="F:RNA polymerase II transcription regulatory region sequence-specific DNA binding"/>
    <property type="evidence" value="ECO:0007669"/>
    <property type="project" value="TreeGrafter"/>
</dbReference>
<keyword evidence="4 5" id="KW-0539">Nucleus</keyword>
<dbReference type="PANTHER" id="PTHR46123">
    <property type="entry name" value="MIX-TYPE HOMEOBOX GENE 1-RELATED"/>
    <property type="match status" value="1"/>
</dbReference>
<reference evidence="8" key="1">
    <citation type="submission" date="2023-09" db="UniProtKB">
        <authorList>
            <consortium name="Ensembl"/>
        </authorList>
    </citation>
    <scope>IDENTIFICATION</scope>
</reference>
<dbReference type="InterPro" id="IPR001356">
    <property type="entry name" value="HD"/>
</dbReference>
<feature type="DNA-binding region" description="Homeobox" evidence="5">
    <location>
        <begin position="111"/>
        <end position="158"/>
    </location>
</feature>